<dbReference type="InterPro" id="IPR001303">
    <property type="entry name" value="Aldolase_II/adducin_N"/>
</dbReference>
<dbReference type="InterPro" id="IPR050197">
    <property type="entry name" value="Aldolase_class_II_sugar_metab"/>
</dbReference>
<dbReference type="PANTHER" id="PTHR22789:SF0">
    <property type="entry name" value="3-OXO-TETRONATE 4-PHOSPHATE DECARBOXYLASE-RELATED"/>
    <property type="match status" value="1"/>
</dbReference>
<feature type="domain" description="Class II aldolase/adducin N-terminal" evidence="3">
    <location>
        <begin position="230"/>
        <end position="403"/>
    </location>
</feature>
<dbReference type="GO" id="GO:0016832">
    <property type="term" value="F:aldehyde-lyase activity"/>
    <property type="evidence" value="ECO:0007669"/>
    <property type="project" value="TreeGrafter"/>
</dbReference>
<evidence type="ECO:0000256" key="1">
    <source>
        <dbReference type="ARBA" id="ARBA00022723"/>
    </source>
</evidence>
<dbReference type="EMBL" id="CP017704">
    <property type="protein sequence ID" value="ASS92793.1"/>
    <property type="molecule type" value="Genomic_DNA"/>
</dbReference>
<dbReference type="Gene3D" id="3.40.225.10">
    <property type="entry name" value="Class II aldolase/adducin N-terminal domain"/>
    <property type="match status" value="2"/>
</dbReference>
<protein>
    <recommendedName>
        <fullName evidence="3">Class II aldolase/adducin N-terminal domain-containing protein</fullName>
    </recommendedName>
</protein>
<dbReference type="GO" id="GO:0019323">
    <property type="term" value="P:pentose catabolic process"/>
    <property type="evidence" value="ECO:0007669"/>
    <property type="project" value="TreeGrafter"/>
</dbReference>
<dbReference type="SUPFAM" id="SSF53639">
    <property type="entry name" value="AraD/HMP-PK domain-like"/>
    <property type="match status" value="2"/>
</dbReference>
<proteinExistence type="predicted"/>
<reference evidence="4 5" key="1">
    <citation type="submission" date="2016-10" db="EMBL/GenBank/DDBJ databases">
        <title>The whole genome sequencing and assembly of Bacillus simplex DSM 1321 strain.</title>
        <authorList>
            <person name="Park M.-K."/>
            <person name="Lee Y.-J."/>
            <person name="Yi H."/>
            <person name="Bahn Y.-S."/>
            <person name="Kim J.F."/>
            <person name="Lee D.-W."/>
        </authorList>
    </citation>
    <scope>NUCLEOTIDE SEQUENCE [LARGE SCALE GENOMIC DNA]</scope>
    <source>
        <strain evidence="4 5">DSM 1321</strain>
    </source>
</reference>
<dbReference type="Pfam" id="PF00596">
    <property type="entry name" value="Aldolase_II"/>
    <property type="match status" value="2"/>
</dbReference>
<accession>A0A223EC58</accession>
<name>A0A223EC58_9BACI</name>
<feature type="domain" description="Class II aldolase/adducin N-terminal" evidence="3">
    <location>
        <begin position="9"/>
        <end position="186"/>
    </location>
</feature>
<evidence type="ECO:0000313" key="4">
    <source>
        <dbReference type="EMBL" id="ASS92793.1"/>
    </source>
</evidence>
<evidence type="ECO:0000259" key="3">
    <source>
        <dbReference type="SMART" id="SM01007"/>
    </source>
</evidence>
<dbReference type="PANTHER" id="PTHR22789">
    <property type="entry name" value="FUCULOSE PHOSPHATE ALDOLASE"/>
    <property type="match status" value="1"/>
</dbReference>
<sequence>MNENLHPAEQIVMIMERVYKYGMTTISGGNLSILDENGDLWITPSGIDKGTLTMDDIMCVKKDGTVIGKHKPSVELPFHQGIYEARPDIKAVVHAHPPALVSFSMARKGPNPKLLLHAYKSVADSLQVAPYAIPGSDKLKENISAEFAKGGDAVILENHGIVVGKPTIFDAFMLFETLEDTACMEINARNIGKPVELTEQNLKEIDLYKVDKLTQIEMKHHSVEEVSCRQEMIRLLERLYDRQLFTSISGSFSTRLKDGSILITPSQQDRKYIKEDELVLVHHEFSEAGKEPCEFYELHQKIYELNPELTSVIIANPRFLMAYAVTDVKYNTHIIPEAYIVLRDIDKVPFGMGEDHNRMIADKLAEDNPVLLIENGYAVVSGKSLLSVFDRLEVAEYSAKALVYAKSIGEVIDISDEDIEEIIEGFKLIAK</sequence>
<dbReference type="GeneID" id="56471426"/>
<keyword evidence="2" id="KW-0456">Lyase</keyword>
<dbReference type="GO" id="GO:0046872">
    <property type="term" value="F:metal ion binding"/>
    <property type="evidence" value="ECO:0007669"/>
    <property type="project" value="UniProtKB-KW"/>
</dbReference>
<dbReference type="OrthoDB" id="9794581at2"/>
<gene>
    <name evidence="4" type="ORF">BS1321_01640</name>
</gene>
<dbReference type="SMART" id="SM01007">
    <property type="entry name" value="Aldolase_II"/>
    <property type="match status" value="2"/>
</dbReference>
<dbReference type="RefSeq" id="WP_063233384.1">
    <property type="nucleotide sequence ID" value="NZ_BCVO01000009.1"/>
</dbReference>
<keyword evidence="1" id="KW-0479">Metal-binding</keyword>
<dbReference type="InterPro" id="IPR036409">
    <property type="entry name" value="Aldolase_II/adducin_N_sf"/>
</dbReference>
<dbReference type="GO" id="GO:0005829">
    <property type="term" value="C:cytosol"/>
    <property type="evidence" value="ECO:0007669"/>
    <property type="project" value="TreeGrafter"/>
</dbReference>
<dbReference type="Proteomes" id="UP000214618">
    <property type="component" value="Chromosome"/>
</dbReference>
<dbReference type="AlphaFoldDB" id="A0A223EC58"/>
<organism evidence="4 5">
    <name type="scientific">Peribacillus simplex NBRC 15720 = DSM 1321</name>
    <dbReference type="NCBI Taxonomy" id="1349754"/>
    <lineage>
        <taxon>Bacteria</taxon>
        <taxon>Bacillati</taxon>
        <taxon>Bacillota</taxon>
        <taxon>Bacilli</taxon>
        <taxon>Bacillales</taxon>
        <taxon>Bacillaceae</taxon>
        <taxon>Peribacillus</taxon>
    </lineage>
</organism>
<evidence type="ECO:0000256" key="2">
    <source>
        <dbReference type="ARBA" id="ARBA00023239"/>
    </source>
</evidence>
<evidence type="ECO:0000313" key="5">
    <source>
        <dbReference type="Proteomes" id="UP000214618"/>
    </source>
</evidence>